<reference evidence="3" key="1">
    <citation type="submission" date="2022-11" db="UniProtKB">
        <authorList>
            <consortium name="WormBaseParasite"/>
        </authorList>
    </citation>
    <scope>IDENTIFICATION</scope>
</reference>
<keyword evidence="1" id="KW-0812">Transmembrane</keyword>
<feature type="transmembrane region" description="Helical" evidence="1">
    <location>
        <begin position="43"/>
        <end position="67"/>
    </location>
</feature>
<keyword evidence="1" id="KW-0472">Membrane</keyword>
<keyword evidence="1" id="KW-1133">Transmembrane helix</keyword>
<evidence type="ECO:0000256" key="1">
    <source>
        <dbReference type="SAM" id="Phobius"/>
    </source>
</evidence>
<name>A0A915NQ01_9BILA</name>
<sequence>MVEKREKKNRIRYYNNLYLPSMYEPVVCAPLAPAPSSHQLLTVILHIIYFIFLVAIFLFNLVLYCYAKKYAAPAPRISSTPEPRITAPLSVAQILLPHEGTWQRSSRYVEV</sequence>
<evidence type="ECO:0000313" key="3">
    <source>
        <dbReference type="WBParaSite" id="scf7180000419333.g3660"/>
    </source>
</evidence>
<accession>A0A915NQ01</accession>
<dbReference type="WBParaSite" id="scf7180000419333.g3660">
    <property type="protein sequence ID" value="scf7180000419333.g3660"/>
    <property type="gene ID" value="scf7180000419333.g3660"/>
</dbReference>
<dbReference type="Proteomes" id="UP000887560">
    <property type="component" value="Unplaced"/>
</dbReference>
<organism evidence="2 3">
    <name type="scientific">Meloidogyne floridensis</name>
    <dbReference type="NCBI Taxonomy" id="298350"/>
    <lineage>
        <taxon>Eukaryota</taxon>
        <taxon>Metazoa</taxon>
        <taxon>Ecdysozoa</taxon>
        <taxon>Nematoda</taxon>
        <taxon>Chromadorea</taxon>
        <taxon>Rhabditida</taxon>
        <taxon>Tylenchina</taxon>
        <taxon>Tylenchomorpha</taxon>
        <taxon>Tylenchoidea</taxon>
        <taxon>Meloidogynidae</taxon>
        <taxon>Meloidogyninae</taxon>
        <taxon>Meloidogyne</taxon>
    </lineage>
</organism>
<keyword evidence="2" id="KW-1185">Reference proteome</keyword>
<dbReference type="AlphaFoldDB" id="A0A915NQ01"/>
<proteinExistence type="predicted"/>
<evidence type="ECO:0000313" key="2">
    <source>
        <dbReference type="Proteomes" id="UP000887560"/>
    </source>
</evidence>
<protein>
    <submittedName>
        <fullName evidence="3">Uncharacterized protein</fullName>
    </submittedName>
</protein>